<protein>
    <submittedName>
        <fullName evidence="2">DNase/tRNase domain of colicin-like bacteriocin</fullName>
    </submittedName>
</protein>
<keyword evidence="1" id="KW-0732">Signal</keyword>
<feature type="signal peptide" evidence="1">
    <location>
        <begin position="1"/>
        <end position="26"/>
    </location>
</feature>
<dbReference type="Pfam" id="PF12639">
    <property type="entry name" value="Colicin-DNase"/>
    <property type="match status" value="1"/>
</dbReference>
<feature type="chain" id="PRO_5039560965" evidence="1">
    <location>
        <begin position="27"/>
        <end position="457"/>
    </location>
</feature>
<dbReference type="OrthoDB" id="2186822at2"/>
<reference evidence="2 3" key="1">
    <citation type="submission" date="2016-11" db="EMBL/GenBank/DDBJ databases">
        <authorList>
            <person name="Jaros S."/>
            <person name="Januszkiewicz K."/>
            <person name="Wedrychowicz H."/>
        </authorList>
    </citation>
    <scope>NUCLEOTIDE SEQUENCE [LARGE SCALE GENOMIC DNA]</scope>
    <source>
        <strain evidence="2 3">DSM 44666</strain>
    </source>
</reference>
<keyword evidence="3" id="KW-1185">Reference proteome</keyword>
<accession>A0A1M4Y7Q8</accession>
<gene>
    <name evidence="2" type="ORF">SAMN05444392_10694</name>
</gene>
<proteinExistence type="predicted"/>
<name>A0A1M4Y7Q8_9BACL</name>
<evidence type="ECO:0000256" key="1">
    <source>
        <dbReference type="SAM" id="SignalP"/>
    </source>
</evidence>
<dbReference type="STRING" id="112248.SAMN05444392_10694"/>
<dbReference type="EMBL" id="FQVL01000006">
    <property type="protein sequence ID" value="SHF01801.1"/>
    <property type="molecule type" value="Genomic_DNA"/>
</dbReference>
<dbReference type="RefSeq" id="WP_073154928.1">
    <property type="nucleotide sequence ID" value="NZ_FQVL01000006.1"/>
</dbReference>
<dbReference type="AlphaFoldDB" id="A0A1M4Y7Q8"/>
<evidence type="ECO:0000313" key="3">
    <source>
        <dbReference type="Proteomes" id="UP000184476"/>
    </source>
</evidence>
<evidence type="ECO:0000313" key="2">
    <source>
        <dbReference type="EMBL" id="SHF01801.1"/>
    </source>
</evidence>
<sequence>MGGPYFGKYKLLSLFLCLILATCSLTGCFDDPNEKWLEPRSGKDLHSFFVKFVPILYKKKQLDADFQAKLTPADQALLQKIEKGILSPTTYTPMELSKDLQKRPTTFWQTLTTEKQRQLMQIQREALQLLTEARKLPIEDRIKVSQFLNSFTNYIGKEISLNFQWYDLIKAVDPKNLKITTQPTAYFPKLSTFFCQLIGVQQATATPITPPPPQCNCNVTQTRISPQLIEIRTTCQCTIYQVYQQILQEQQQAAQIFQQDWGNFREQIISQPFPPTFQPPKNVRQAKQLLQEGMKPQKPLFIKKDGQVYVIPSWGGRAITMINGKYANGTNEKTNFPYDERGYPRFKPIFKGRIQPADYLKDRPAHNGEMNKQLRAQYLKDPRLRKQILDYLKSEYKDDYQRRFKQVEAEILKGQKPSYFTWDHHYEPGVLQLVGSNIHGSNKHTGGFAIWGAGQFK</sequence>
<dbReference type="Proteomes" id="UP000184476">
    <property type="component" value="Unassembled WGS sequence"/>
</dbReference>
<organism evidence="2 3">
    <name type="scientific">Seinonella peptonophila</name>
    <dbReference type="NCBI Taxonomy" id="112248"/>
    <lineage>
        <taxon>Bacteria</taxon>
        <taxon>Bacillati</taxon>
        <taxon>Bacillota</taxon>
        <taxon>Bacilli</taxon>
        <taxon>Bacillales</taxon>
        <taxon>Thermoactinomycetaceae</taxon>
        <taxon>Seinonella</taxon>
    </lineage>
</organism>